<accession>Q0FVT5</accession>
<dbReference type="EMBL" id="AATQ01000001">
    <property type="protein sequence ID" value="EAU48817.1"/>
    <property type="molecule type" value="Genomic_DNA"/>
</dbReference>
<evidence type="ECO:0000256" key="1">
    <source>
        <dbReference type="SAM" id="MobiDB-lite"/>
    </source>
</evidence>
<organism evidence="2 3">
    <name type="scientific">Salipiger bermudensis (strain DSM 26914 / JCM 13377 / KCTC 12554 / HTCC2601)</name>
    <name type="common">Pelagibaca bermudensis</name>
    <dbReference type="NCBI Taxonomy" id="314265"/>
    <lineage>
        <taxon>Bacteria</taxon>
        <taxon>Pseudomonadati</taxon>
        <taxon>Pseudomonadota</taxon>
        <taxon>Alphaproteobacteria</taxon>
        <taxon>Rhodobacterales</taxon>
        <taxon>Roseobacteraceae</taxon>
        <taxon>Salipiger</taxon>
    </lineage>
</organism>
<evidence type="ECO:0000313" key="3">
    <source>
        <dbReference type="Proteomes" id="UP000006230"/>
    </source>
</evidence>
<dbReference type="AlphaFoldDB" id="Q0FVT5"/>
<evidence type="ECO:0000313" key="2">
    <source>
        <dbReference type="EMBL" id="EAU48817.1"/>
    </source>
</evidence>
<feature type="region of interest" description="Disordered" evidence="1">
    <location>
        <begin position="1"/>
        <end position="25"/>
    </location>
</feature>
<protein>
    <submittedName>
        <fullName evidence="2">Uncharacterized protein</fullName>
    </submittedName>
</protein>
<comment type="caution">
    <text evidence="2">The sequence shown here is derived from an EMBL/GenBank/DDBJ whole genome shotgun (WGS) entry which is preliminary data.</text>
</comment>
<reference evidence="2 3" key="1">
    <citation type="journal article" date="2010" name="J. Bacteriol.">
        <title>Genome sequences of Pelagibaca bermudensis HTCC2601T and Maritimibacter alkaliphilus HTCC2654T, the type strains of two marine Roseobacter genera.</title>
        <authorList>
            <person name="Thrash J.C."/>
            <person name="Cho J.C."/>
            <person name="Ferriera S."/>
            <person name="Johnson J."/>
            <person name="Vergin K.L."/>
            <person name="Giovannoni S.J."/>
        </authorList>
    </citation>
    <scope>NUCLEOTIDE SEQUENCE [LARGE SCALE GENOMIC DNA]</scope>
    <source>
        <strain evidence="3">DSM 26914 / JCM 13377 / KCTC 12554 / HTCC2601</strain>
    </source>
</reference>
<name>Q0FVT5_SALBH</name>
<sequence length="25" mass="2759">MGAGRARTTLSRLPTSTPLRYSPRI</sequence>
<dbReference type="HOGENOM" id="CLU_3419096_0_0_5"/>
<keyword evidence="3" id="KW-1185">Reference proteome</keyword>
<feature type="compositionally biased region" description="Low complexity" evidence="1">
    <location>
        <begin position="7"/>
        <end position="25"/>
    </location>
</feature>
<dbReference type="Proteomes" id="UP000006230">
    <property type="component" value="Unassembled WGS sequence"/>
</dbReference>
<proteinExistence type="predicted"/>
<gene>
    <name evidence="2" type="ORF">R2601_04553</name>
</gene>